<reference evidence="2" key="1">
    <citation type="submission" date="2021-01" db="UniProtKB">
        <authorList>
            <consortium name="EnsemblMetazoa"/>
        </authorList>
    </citation>
    <scope>IDENTIFICATION</scope>
</reference>
<sequence length="588" mass="64946">MLLAQVSRTLDSSHGFDSSGKGNRERCESECTPDGPIAATSSEEIATKRASKKHETTQVAQSQRKERTPVDFELIEKSIKAAVVGVRVTTQHLLLQQLLASLPVIDNGTAAARGMLAPRTGHRNRNQAATTSASDRQKTSQWKRAGKNRSDVSDARRPRAVEPVAGAATTVGSSSVTFSSLLYAHVTAMAAIWRLLRGLGATDDTFKRPSLKLSRTNQSHGGQLKSYRSRTQPLPNVGEMKRAQSWGLLTLGTLLSVQCDPPTMLAFTTSAEDLALLTSSEAAFAAAIDAELMSAASSRDYDSVENMRGTLEPDFGNGFGLGYGDRPAVSNNYDYGSGQGGDNDSPKGPYGASIQGSYIEDHEYGRKNEIGHDEAGHQRNDGEKGGYGRHMAGRSHIQRHTFNSHRPTRERSYERNYRPQRLRASGQYPRQEYSKESGFTYEKVYPEKIMSRSYKKDYRRPHNGNHPVEWRSGRDQSYGYSNRAEKNYTPRPIFRDYSFNSKGNISGNGGDRGRDYRGKKGGKSVGHHRYGSSSVKTYDYVDPKAGSRTRLVELVKGPGARGLMEKYLQQPDGIERYMNDFRNGASSL</sequence>
<feature type="region of interest" description="Disordered" evidence="1">
    <location>
        <begin position="115"/>
        <end position="159"/>
    </location>
</feature>
<dbReference type="EnsemblMetazoa" id="XM_022810858">
    <property type="protein sequence ID" value="XP_022666593"/>
    <property type="gene ID" value="LOC111252640"/>
</dbReference>
<feature type="region of interest" description="Disordered" evidence="1">
    <location>
        <begin position="499"/>
        <end position="530"/>
    </location>
</feature>
<evidence type="ECO:0000256" key="1">
    <source>
        <dbReference type="SAM" id="MobiDB-lite"/>
    </source>
</evidence>
<feature type="compositionally biased region" description="Basic residues" evidence="1">
    <location>
        <begin position="391"/>
        <end position="406"/>
    </location>
</feature>
<name>A0A7M7KKP0_VARDE</name>
<evidence type="ECO:0000313" key="3">
    <source>
        <dbReference type="Proteomes" id="UP000594260"/>
    </source>
</evidence>
<dbReference type="InParanoid" id="A0A7M7KKP0"/>
<feature type="region of interest" description="Disordered" evidence="1">
    <location>
        <begin position="370"/>
        <end position="434"/>
    </location>
</feature>
<dbReference type="KEGG" id="vde:111252640"/>
<feature type="compositionally biased region" description="Basic residues" evidence="1">
    <location>
        <begin position="519"/>
        <end position="530"/>
    </location>
</feature>
<protein>
    <submittedName>
        <fullName evidence="2">Uncharacterized protein</fullName>
    </submittedName>
</protein>
<feature type="compositionally biased region" description="Basic and acidic residues" evidence="1">
    <location>
        <begin position="148"/>
        <end position="159"/>
    </location>
</feature>
<keyword evidence="3" id="KW-1185">Reference proteome</keyword>
<feature type="region of interest" description="Disordered" evidence="1">
    <location>
        <begin position="455"/>
        <end position="486"/>
    </location>
</feature>
<dbReference type="RefSeq" id="XP_022666593.1">
    <property type="nucleotide sequence ID" value="XM_022810858.1"/>
</dbReference>
<feature type="compositionally biased region" description="Basic and acidic residues" evidence="1">
    <location>
        <begin position="370"/>
        <end position="386"/>
    </location>
</feature>
<dbReference type="GeneID" id="111252640"/>
<feature type="region of interest" description="Disordered" evidence="1">
    <location>
        <begin position="330"/>
        <end position="355"/>
    </location>
</feature>
<feature type="region of interest" description="Disordered" evidence="1">
    <location>
        <begin position="213"/>
        <end position="234"/>
    </location>
</feature>
<feature type="region of interest" description="Disordered" evidence="1">
    <location>
        <begin position="1"/>
        <end position="67"/>
    </location>
</feature>
<feature type="compositionally biased region" description="Polar residues" evidence="1">
    <location>
        <begin position="1"/>
        <end position="16"/>
    </location>
</feature>
<dbReference type="Proteomes" id="UP000594260">
    <property type="component" value="Unplaced"/>
</dbReference>
<evidence type="ECO:0000313" key="2">
    <source>
        <dbReference type="EnsemblMetazoa" id="XP_022666593"/>
    </source>
</evidence>
<accession>A0A7M7KKP0</accession>
<dbReference type="AlphaFoldDB" id="A0A7M7KKP0"/>
<feature type="compositionally biased region" description="Polar residues" evidence="1">
    <location>
        <begin position="126"/>
        <end position="142"/>
    </location>
</feature>
<proteinExistence type="predicted"/>
<organism evidence="2 3">
    <name type="scientific">Varroa destructor</name>
    <name type="common">Honeybee mite</name>
    <dbReference type="NCBI Taxonomy" id="109461"/>
    <lineage>
        <taxon>Eukaryota</taxon>
        <taxon>Metazoa</taxon>
        <taxon>Ecdysozoa</taxon>
        <taxon>Arthropoda</taxon>
        <taxon>Chelicerata</taxon>
        <taxon>Arachnida</taxon>
        <taxon>Acari</taxon>
        <taxon>Parasitiformes</taxon>
        <taxon>Mesostigmata</taxon>
        <taxon>Gamasina</taxon>
        <taxon>Dermanyssoidea</taxon>
        <taxon>Varroidae</taxon>
        <taxon>Varroa</taxon>
    </lineage>
</organism>
<feature type="compositionally biased region" description="Basic and acidic residues" evidence="1">
    <location>
        <begin position="407"/>
        <end position="417"/>
    </location>
</feature>